<accession>A0A1M6KIR4</accession>
<dbReference type="AlphaFoldDB" id="A0A1M6KIR4"/>
<dbReference type="SUPFAM" id="SSF82649">
    <property type="entry name" value="SufE/NifU"/>
    <property type="match status" value="1"/>
</dbReference>
<dbReference type="GO" id="GO:0051536">
    <property type="term" value="F:iron-sulfur cluster binding"/>
    <property type="evidence" value="ECO:0007669"/>
    <property type="project" value="InterPro"/>
</dbReference>
<dbReference type="GO" id="GO:0005506">
    <property type="term" value="F:iron ion binding"/>
    <property type="evidence" value="ECO:0007669"/>
    <property type="project" value="InterPro"/>
</dbReference>
<evidence type="ECO:0000259" key="1">
    <source>
        <dbReference type="Pfam" id="PF01592"/>
    </source>
</evidence>
<dbReference type="Pfam" id="PF01592">
    <property type="entry name" value="NifU_N"/>
    <property type="match status" value="1"/>
</dbReference>
<dbReference type="Proteomes" id="UP000183994">
    <property type="component" value="Unassembled WGS sequence"/>
</dbReference>
<keyword evidence="3" id="KW-1185">Reference proteome</keyword>
<dbReference type="PANTHER" id="PTHR10093">
    <property type="entry name" value="IRON-SULFUR CLUSTER ASSEMBLY ENZYME NIFU HOMOLOG"/>
    <property type="match status" value="1"/>
</dbReference>
<name>A0A1M6KIR4_9BACT</name>
<dbReference type="Gene3D" id="3.90.1010.10">
    <property type="match status" value="1"/>
</dbReference>
<gene>
    <name evidence="2" type="ORF">SAMN02745216_01911</name>
</gene>
<dbReference type="CDD" id="cd06664">
    <property type="entry name" value="IscU_like"/>
    <property type="match status" value="1"/>
</dbReference>
<protein>
    <submittedName>
        <fullName evidence="2">NifU homolog involved in Fe-S cluster formation</fullName>
    </submittedName>
</protein>
<dbReference type="RefSeq" id="WP_073475246.1">
    <property type="nucleotide sequence ID" value="NZ_FQZU01000009.1"/>
</dbReference>
<dbReference type="STRING" id="1121393.SAMN02745216_01911"/>
<dbReference type="OrthoDB" id="5420642at2"/>
<proteinExistence type="predicted"/>
<dbReference type="EMBL" id="FQZU01000009">
    <property type="protein sequence ID" value="SHJ58834.1"/>
    <property type="molecule type" value="Genomic_DNA"/>
</dbReference>
<evidence type="ECO:0000313" key="2">
    <source>
        <dbReference type="EMBL" id="SHJ58834.1"/>
    </source>
</evidence>
<sequence length="142" mass="15386">MKDELDAWADELQEEIYKDAEAEYSREVYERWRNPKRFGRMGDATASGKVRGSCGDSMEIYLKIEDGIVINSSFFTDGCGPSVSSGSMAADLAMKKGVEALTDITGEVILEALGGLPEDSLHCAGLAASALSDAVDSYFQRK</sequence>
<evidence type="ECO:0000313" key="3">
    <source>
        <dbReference type="Proteomes" id="UP000183994"/>
    </source>
</evidence>
<feature type="domain" description="NIF system FeS cluster assembly NifU N-terminal" evidence="1">
    <location>
        <begin position="23"/>
        <end position="142"/>
    </location>
</feature>
<dbReference type="InterPro" id="IPR002871">
    <property type="entry name" value="NIF_FeS_clus_asmbl_NifU_N"/>
</dbReference>
<dbReference type="GO" id="GO:0016226">
    <property type="term" value="P:iron-sulfur cluster assembly"/>
    <property type="evidence" value="ECO:0007669"/>
    <property type="project" value="InterPro"/>
</dbReference>
<organism evidence="2 3">
    <name type="scientific">Desulfatibacillum alkenivorans DSM 16219</name>
    <dbReference type="NCBI Taxonomy" id="1121393"/>
    <lineage>
        <taxon>Bacteria</taxon>
        <taxon>Pseudomonadati</taxon>
        <taxon>Thermodesulfobacteriota</taxon>
        <taxon>Desulfobacteria</taxon>
        <taxon>Desulfobacterales</taxon>
        <taxon>Desulfatibacillaceae</taxon>
        <taxon>Desulfatibacillum</taxon>
    </lineage>
</organism>
<reference evidence="3" key="1">
    <citation type="submission" date="2016-11" db="EMBL/GenBank/DDBJ databases">
        <authorList>
            <person name="Varghese N."/>
            <person name="Submissions S."/>
        </authorList>
    </citation>
    <scope>NUCLEOTIDE SEQUENCE [LARGE SCALE GENOMIC DNA]</scope>
    <source>
        <strain evidence="3">DSM 16219</strain>
    </source>
</reference>